<dbReference type="AlphaFoldDB" id="T0ZQQ2"/>
<accession>T0ZQQ2</accession>
<keyword evidence="3" id="KW-0408">Iron</keyword>
<sequence length="270" mass="28983">MVMIPTASDDLETPDFSDPPIRLVQLSDFHLIGDPESTLDSGIAPEPRLKRVLAALAEENRPDLLLVTGDLAHRGSAPVYDRIAESLAAFGIPWYVIPGNHDDPGLLRRRLGPELMPEAIQIGAWRILLLDSTVAGAPSGEIGARALARLGESIAGNRVPHTLIALHHPPLATGTSWLDAIGLTNSEAFLAHLAAAQGVRGVLFGHLHQDFEAARDGIVYLGCPSTAMQFPRGSPSPVLDPSRGGWRSLELHASGRLASQVHWVDFSREV</sequence>
<keyword evidence="1" id="KW-0479">Metal-binding</keyword>
<reference evidence="6" key="1">
    <citation type="submission" date="2013-08" db="EMBL/GenBank/DDBJ databases">
        <authorList>
            <person name="Mendez C."/>
            <person name="Richter M."/>
            <person name="Ferrer M."/>
            <person name="Sanchez J."/>
        </authorList>
    </citation>
    <scope>NUCLEOTIDE SEQUENCE</scope>
</reference>
<dbReference type="Gene3D" id="3.60.21.10">
    <property type="match status" value="1"/>
</dbReference>
<evidence type="ECO:0000259" key="5">
    <source>
        <dbReference type="Pfam" id="PF00149"/>
    </source>
</evidence>
<evidence type="ECO:0000256" key="3">
    <source>
        <dbReference type="ARBA" id="ARBA00023004"/>
    </source>
</evidence>
<dbReference type="InterPro" id="IPR004843">
    <property type="entry name" value="Calcineurin-like_PHP"/>
</dbReference>
<evidence type="ECO:0000256" key="4">
    <source>
        <dbReference type="ARBA" id="ARBA00025742"/>
    </source>
</evidence>
<dbReference type="Pfam" id="PF00149">
    <property type="entry name" value="Metallophos"/>
    <property type="match status" value="1"/>
</dbReference>
<dbReference type="CDD" id="cd07402">
    <property type="entry name" value="MPP_GpdQ"/>
    <property type="match status" value="1"/>
</dbReference>
<name>T0ZQQ2_9ZZZZ</name>
<dbReference type="InterPro" id="IPR050884">
    <property type="entry name" value="CNP_phosphodiesterase-III"/>
</dbReference>
<evidence type="ECO:0000256" key="1">
    <source>
        <dbReference type="ARBA" id="ARBA00022723"/>
    </source>
</evidence>
<dbReference type="PANTHER" id="PTHR42988:SF2">
    <property type="entry name" value="CYCLIC NUCLEOTIDE PHOSPHODIESTERASE CBUA0032-RELATED"/>
    <property type="match status" value="1"/>
</dbReference>
<dbReference type="PANTHER" id="PTHR42988">
    <property type="entry name" value="PHOSPHOHYDROLASE"/>
    <property type="match status" value="1"/>
</dbReference>
<protein>
    <submittedName>
        <fullName evidence="6">Calcineurin phosphoesterase</fullName>
    </submittedName>
</protein>
<evidence type="ECO:0000313" key="6">
    <source>
        <dbReference type="EMBL" id="EQD50611.1"/>
    </source>
</evidence>
<keyword evidence="2" id="KW-0378">Hydrolase</keyword>
<dbReference type="SUPFAM" id="SSF56300">
    <property type="entry name" value="Metallo-dependent phosphatases"/>
    <property type="match status" value="1"/>
</dbReference>
<comment type="caution">
    <text evidence="6">The sequence shown here is derived from an EMBL/GenBank/DDBJ whole genome shotgun (WGS) entry which is preliminary data.</text>
</comment>
<dbReference type="GO" id="GO:0004112">
    <property type="term" value="F:cyclic-nucleotide phosphodiesterase activity"/>
    <property type="evidence" value="ECO:0007669"/>
    <property type="project" value="InterPro"/>
</dbReference>
<dbReference type="InterPro" id="IPR026575">
    <property type="entry name" value="GpdQ/CpdA-like"/>
</dbReference>
<dbReference type="GO" id="GO:0046872">
    <property type="term" value="F:metal ion binding"/>
    <property type="evidence" value="ECO:0007669"/>
    <property type="project" value="UniProtKB-KW"/>
</dbReference>
<proteinExistence type="inferred from homology"/>
<organism evidence="6">
    <name type="scientific">mine drainage metagenome</name>
    <dbReference type="NCBI Taxonomy" id="410659"/>
    <lineage>
        <taxon>unclassified sequences</taxon>
        <taxon>metagenomes</taxon>
        <taxon>ecological metagenomes</taxon>
    </lineage>
</organism>
<reference evidence="6" key="2">
    <citation type="journal article" date="2014" name="ISME J.">
        <title>Microbial stratification in low pH oxic and suboxic macroscopic growths along an acid mine drainage.</title>
        <authorList>
            <person name="Mendez-Garcia C."/>
            <person name="Mesa V."/>
            <person name="Sprenger R.R."/>
            <person name="Richter M."/>
            <person name="Diez M.S."/>
            <person name="Solano J."/>
            <person name="Bargiela R."/>
            <person name="Golyshina O.V."/>
            <person name="Manteca A."/>
            <person name="Ramos J.L."/>
            <person name="Gallego J.R."/>
            <person name="Llorente I."/>
            <person name="Martins Dos Santos V.A."/>
            <person name="Jensen O.N."/>
            <person name="Pelaez A.I."/>
            <person name="Sanchez J."/>
            <person name="Ferrer M."/>
        </authorList>
    </citation>
    <scope>NUCLEOTIDE SEQUENCE</scope>
</reference>
<dbReference type="EMBL" id="AUZY01007238">
    <property type="protein sequence ID" value="EQD50611.1"/>
    <property type="molecule type" value="Genomic_DNA"/>
</dbReference>
<gene>
    <name evidence="6" type="ORF">B1B_11180</name>
</gene>
<comment type="similarity">
    <text evidence="4">Belongs to the cyclic nucleotide phosphodiesterase class-III family.</text>
</comment>
<evidence type="ECO:0000256" key="2">
    <source>
        <dbReference type="ARBA" id="ARBA00022801"/>
    </source>
</evidence>
<feature type="domain" description="Calcineurin-like phosphoesterase" evidence="5">
    <location>
        <begin position="21"/>
        <end position="209"/>
    </location>
</feature>
<dbReference type="InterPro" id="IPR029052">
    <property type="entry name" value="Metallo-depent_PP-like"/>
</dbReference>